<evidence type="ECO:0000256" key="5">
    <source>
        <dbReference type="ARBA" id="ARBA00030175"/>
    </source>
</evidence>
<reference evidence="9" key="3">
    <citation type="submission" date="2025-09" db="UniProtKB">
        <authorList>
            <consortium name="Ensembl"/>
        </authorList>
    </citation>
    <scope>IDENTIFICATION</scope>
</reference>
<evidence type="ECO:0000259" key="8">
    <source>
        <dbReference type="PROSITE" id="PS01031"/>
    </source>
</evidence>
<dbReference type="InterPro" id="IPR002068">
    <property type="entry name" value="A-crystallin/Hsp20_dom"/>
</dbReference>
<dbReference type="GO" id="GO:0036438">
    <property type="term" value="P:maintenance of lens transparency"/>
    <property type="evidence" value="ECO:0007669"/>
    <property type="project" value="Ensembl"/>
</dbReference>
<evidence type="ECO:0000256" key="7">
    <source>
        <dbReference type="RuleBase" id="RU003616"/>
    </source>
</evidence>
<sequence length="163" mass="18921">MEIPIQYPWYRRALSPRVSDVASTDLFLDWPLIWPFSWSLPWTRSFLRWFNWPENGHTEMHVEKDRYIIYVDVKHFSPEELSVNISDDCIIIHGKHDERQDNHGFVSREFVRKYKLPAGVTAEEVMSSLSCDGVLTVTAPRPVGSTERSIPIACDDGTAKQKK</sequence>
<dbReference type="SUPFAM" id="SSF49764">
    <property type="entry name" value="HSP20-like chaperones"/>
    <property type="match status" value="1"/>
</dbReference>
<evidence type="ECO:0000256" key="1">
    <source>
        <dbReference type="ARBA" id="ARBA00018516"/>
    </source>
</evidence>
<dbReference type="GO" id="GO:0030239">
    <property type="term" value="P:myofibril assembly"/>
    <property type="evidence" value="ECO:0007669"/>
    <property type="project" value="Ensembl"/>
</dbReference>
<dbReference type="InterPro" id="IPR001436">
    <property type="entry name" value="Alpha-crystallin/sHSP_animal"/>
</dbReference>
<accession>A0A667Y258</accession>
<evidence type="ECO:0000256" key="4">
    <source>
        <dbReference type="ARBA" id="ARBA00022833"/>
    </source>
</evidence>
<dbReference type="GO" id="GO:0009408">
    <property type="term" value="P:response to heat"/>
    <property type="evidence" value="ECO:0007669"/>
    <property type="project" value="TreeGrafter"/>
</dbReference>
<dbReference type="InParanoid" id="A0A667Y258"/>
<dbReference type="GeneID" id="115371459"/>
<evidence type="ECO:0000313" key="9">
    <source>
        <dbReference type="Ensembl" id="ENSMMDP00005023995.1"/>
    </source>
</evidence>
<gene>
    <name evidence="9" type="primary">CRYAB</name>
    <name evidence="9" type="synonym">cryab</name>
</gene>
<evidence type="ECO:0000256" key="2">
    <source>
        <dbReference type="ARBA" id="ARBA00022613"/>
    </source>
</evidence>
<reference evidence="9" key="2">
    <citation type="submission" date="2025-08" db="UniProtKB">
        <authorList>
            <consortium name="Ensembl"/>
        </authorList>
    </citation>
    <scope>IDENTIFICATION</scope>
</reference>
<dbReference type="GO" id="GO:0043066">
    <property type="term" value="P:negative regulation of apoptotic process"/>
    <property type="evidence" value="ECO:0007669"/>
    <property type="project" value="TreeGrafter"/>
</dbReference>
<dbReference type="PRINTS" id="PR00299">
    <property type="entry name" value="ACRYSTALLIN"/>
</dbReference>
<dbReference type="GO" id="GO:0005886">
    <property type="term" value="C:plasma membrane"/>
    <property type="evidence" value="ECO:0007669"/>
    <property type="project" value="Ensembl"/>
</dbReference>
<dbReference type="GO" id="GO:0042026">
    <property type="term" value="P:protein refolding"/>
    <property type="evidence" value="ECO:0007669"/>
    <property type="project" value="TreeGrafter"/>
</dbReference>
<evidence type="ECO:0000256" key="3">
    <source>
        <dbReference type="ARBA" id="ARBA00022723"/>
    </source>
</evidence>
<dbReference type="GO" id="GO:0060047">
    <property type="term" value="P:heart contraction"/>
    <property type="evidence" value="ECO:0007669"/>
    <property type="project" value="Ensembl"/>
</dbReference>
<keyword evidence="10" id="KW-1185">Reference proteome</keyword>
<comment type="similarity">
    <text evidence="6 7">Belongs to the small heat shock protein (HSP20) family.</text>
</comment>
<organism evidence="9 10">
    <name type="scientific">Myripristis murdjan</name>
    <name type="common">pinecone soldierfish</name>
    <dbReference type="NCBI Taxonomy" id="586833"/>
    <lineage>
        <taxon>Eukaryota</taxon>
        <taxon>Metazoa</taxon>
        <taxon>Chordata</taxon>
        <taxon>Craniata</taxon>
        <taxon>Vertebrata</taxon>
        <taxon>Euteleostomi</taxon>
        <taxon>Actinopterygii</taxon>
        <taxon>Neopterygii</taxon>
        <taxon>Teleostei</taxon>
        <taxon>Neoteleostei</taxon>
        <taxon>Acanthomorphata</taxon>
        <taxon>Holocentriformes</taxon>
        <taxon>Holocentridae</taxon>
        <taxon>Myripristis</taxon>
    </lineage>
</organism>
<keyword evidence="2" id="KW-0273">Eye lens protein</keyword>
<dbReference type="Gene3D" id="2.60.40.790">
    <property type="match status" value="1"/>
</dbReference>
<dbReference type="PANTHER" id="PTHR45640">
    <property type="entry name" value="HEAT SHOCK PROTEIN HSP-12.2-RELATED"/>
    <property type="match status" value="1"/>
</dbReference>
<dbReference type="OrthoDB" id="1431247at2759"/>
<keyword evidence="3" id="KW-0479">Metal-binding</keyword>
<dbReference type="GeneTree" id="ENSGT00940000157434"/>
<dbReference type="GO" id="GO:0007626">
    <property type="term" value="P:locomotory behavior"/>
    <property type="evidence" value="ECO:0007669"/>
    <property type="project" value="Ensembl"/>
</dbReference>
<keyword evidence="4" id="KW-0862">Zinc</keyword>
<dbReference type="AlphaFoldDB" id="A0A667Y258"/>
<dbReference type="Proteomes" id="UP000472263">
    <property type="component" value="Chromosome 14"/>
</dbReference>
<dbReference type="GO" id="GO:0005634">
    <property type="term" value="C:nucleus"/>
    <property type="evidence" value="ECO:0007669"/>
    <property type="project" value="TreeGrafter"/>
</dbReference>
<dbReference type="GO" id="GO:0005737">
    <property type="term" value="C:cytoplasm"/>
    <property type="evidence" value="ECO:0007669"/>
    <property type="project" value="TreeGrafter"/>
</dbReference>
<evidence type="ECO:0000313" key="10">
    <source>
        <dbReference type="Proteomes" id="UP000472263"/>
    </source>
</evidence>
<dbReference type="GO" id="GO:0007519">
    <property type="term" value="P:skeletal muscle tissue development"/>
    <property type="evidence" value="ECO:0007669"/>
    <property type="project" value="Ensembl"/>
</dbReference>
<reference evidence="9" key="1">
    <citation type="submission" date="2019-06" db="EMBL/GenBank/DDBJ databases">
        <authorList>
            <consortium name="Wellcome Sanger Institute Data Sharing"/>
        </authorList>
    </citation>
    <scope>NUCLEOTIDE SEQUENCE [LARGE SCALE GENOMIC DNA]</scope>
</reference>
<dbReference type="PANTHER" id="PTHR45640:SF5">
    <property type="entry name" value="ALPHA-CRYSTALLIN B CHAIN"/>
    <property type="match status" value="1"/>
</dbReference>
<feature type="domain" description="SHSP" evidence="8">
    <location>
        <begin position="48"/>
        <end position="155"/>
    </location>
</feature>
<dbReference type="Ensembl" id="ENSMMDT00005024510.1">
    <property type="protein sequence ID" value="ENSMMDP00005023995.1"/>
    <property type="gene ID" value="ENSMMDG00005011570.1"/>
</dbReference>
<name>A0A667Y258_9TELE</name>
<evidence type="ECO:0000256" key="6">
    <source>
        <dbReference type="PROSITE-ProRule" id="PRU00285"/>
    </source>
</evidence>
<dbReference type="Pfam" id="PF00011">
    <property type="entry name" value="HSP20"/>
    <property type="match status" value="1"/>
</dbReference>
<dbReference type="GO" id="GO:0046872">
    <property type="term" value="F:metal ion binding"/>
    <property type="evidence" value="ECO:0007669"/>
    <property type="project" value="UniProtKB-KW"/>
</dbReference>
<dbReference type="RefSeq" id="XP_029924723.1">
    <property type="nucleotide sequence ID" value="XM_030068863.1"/>
</dbReference>
<dbReference type="InterPro" id="IPR008978">
    <property type="entry name" value="HSP20-like_chaperone"/>
</dbReference>
<proteinExistence type="inferred from homology"/>
<protein>
    <recommendedName>
        <fullName evidence="1">Alpha-crystallin B chain</fullName>
    </recommendedName>
    <alternativeName>
        <fullName evidence="5">Alpha(B)-crystallin</fullName>
    </alternativeName>
</protein>
<dbReference type="PROSITE" id="PS01031">
    <property type="entry name" value="SHSP"/>
    <property type="match status" value="1"/>
</dbReference>
<dbReference type="GO" id="GO:0005212">
    <property type="term" value="F:structural constituent of eye lens"/>
    <property type="evidence" value="ECO:0007669"/>
    <property type="project" value="UniProtKB-KW"/>
</dbReference>
<dbReference type="GO" id="GO:0051082">
    <property type="term" value="F:unfolded protein binding"/>
    <property type="evidence" value="ECO:0007669"/>
    <property type="project" value="Ensembl"/>
</dbReference>